<comment type="caution">
    <text evidence="1">The sequence shown here is derived from an EMBL/GenBank/DDBJ whole genome shotgun (WGS) entry which is preliminary data.</text>
</comment>
<sequence>MSATPISYPSTRSECMKWTLCKEERGAWSFLNATSCNQCEGTLMDPFKWIPSARWNRGQWLSKNQWMQRRAISGFAKKRRSLDMVAVLSLNYRMVAMDMFPMLMSYVSCIAEPVLSALHQVVCDCEDRKSSCYDQPFRTSVGYLRVNEANYTYRVDDLISIVFHQINSSCLLNIEKEALMIHEPPSQRAIVAGRSVSQKVLENSHVLTGDGICVKGASVGDVMTICLKRRDDISVNSTYYQTPAILLKYTNTNITEIVYGVGKVNYQSSVNQICLDVKVKEETSSTYFFPALMHVEGGQSVSESSSLLISGSWWWNLVTVWLCLVFCVLR</sequence>
<dbReference type="OrthoDB" id="10498912at2759"/>
<dbReference type="RefSeq" id="XP_044566880.1">
    <property type="nucleotide sequence ID" value="XM_044702503.1"/>
</dbReference>
<reference evidence="1 2" key="1">
    <citation type="journal article" date="2019" name="Sci. Rep.">
        <title>Nanopore sequencing improves the draft genome of the human pathogenic amoeba Naegleria fowleri.</title>
        <authorList>
            <person name="Liechti N."/>
            <person name="Schurch N."/>
            <person name="Bruggmann R."/>
            <person name="Wittwer M."/>
        </authorList>
    </citation>
    <scope>NUCLEOTIDE SEQUENCE [LARGE SCALE GENOMIC DNA]</scope>
    <source>
        <strain evidence="1 2">ATCC 30894</strain>
    </source>
</reference>
<proteinExistence type="predicted"/>
<dbReference type="Proteomes" id="UP000444721">
    <property type="component" value="Unassembled WGS sequence"/>
</dbReference>
<dbReference type="VEuPathDB" id="AmoebaDB:NF0080130"/>
<evidence type="ECO:0000313" key="2">
    <source>
        <dbReference type="Proteomes" id="UP000444721"/>
    </source>
</evidence>
<dbReference type="GeneID" id="68119243"/>
<evidence type="ECO:0000313" key="1">
    <source>
        <dbReference type="EMBL" id="KAF0982167.1"/>
    </source>
</evidence>
<dbReference type="VEuPathDB" id="AmoebaDB:NfTy_023440"/>
<keyword evidence="2" id="KW-1185">Reference proteome</keyword>
<protein>
    <submittedName>
        <fullName evidence="1">Uncharacterized protein</fullName>
    </submittedName>
</protein>
<accession>A0A6A5BY06</accession>
<organism evidence="1 2">
    <name type="scientific">Naegleria fowleri</name>
    <name type="common">Brain eating amoeba</name>
    <dbReference type="NCBI Taxonomy" id="5763"/>
    <lineage>
        <taxon>Eukaryota</taxon>
        <taxon>Discoba</taxon>
        <taxon>Heterolobosea</taxon>
        <taxon>Tetramitia</taxon>
        <taxon>Eutetramitia</taxon>
        <taxon>Vahlkampfiidae</taxon>
        <taxon>Naegleria</taxon>
    </lineage>
</organism>
<dbReference type="VEuPathDB" id="AmoebaDB:FDP41_012028"/>
<name>A0A6A5BY06_NAEFO</name>
<dbReference type="AlphaFoldDB" id="A0A6A5BY06"/>
<dbReference type="EMBL" id="VFQX01000012">
    <property type="protein sequence ID" value="KAF0982167.1"/>
    <property type="molecule type" value="Genomic_DNA"/>
</dbReference>
<gene>
    <name evidence="1" type="ORF">FDP41_012028</name>
</gene>